<keyword evidence="9" id="KW-1185">Reference proteome</keyword>
<keyword evidence="3" id="KW-0805">Transcription regulation</keyword>
<dbReference type="PANTHER" id="PTHR31313:SF81">
    <property type="entry name" value="TY1 ENHANCER ACTIVATOR"/>
    <property type="match status" value="1"/>
</dbReference>
<gene>
    <name evidence="8" type="ORF">V5O48_018529</name>
</gene>
<proteinExistence type="predicted"/>
<organism evidence="8 9">
    <name type="scientific">Marasmius crinis-equi</name>
    <dbReference type="NCBI Taxonomy" id="585013"/>
    <lineage>
        <taxon>Eukaryota</taxon>
        <taxon>Fungi</taxon>
        <taxon>Dikarya</taxon>
        <taxon>Basidiomycota</taxon>
        <taxon>Agaricomycotina</taxon>
        <taxon>Agaricomycetes</taxon>
        <taxon>Agaricomycetidae</taxon>
        <taxon>Agaricales</taxon>
        <taxon>Marasmiineae</taxon>
        <taxon>Marasmiaceae</taxon>
        <taxon>Marasmius</taxon>
    </lineage>
</organism>
<dbReference type="PANTHER" id="PTHR31313">
    <property type="entry name" value="TY1 ENHANCER ACTIVATOR"/>
    <property type="match status" value="1"/>
</dbReference>
<sequence>TSLTLKQRQFLDEIHRNLYRKKMRPQHVQPFVAHMREKLLAWQSKANKEVIRDLDKQSIPPPPHILQLNLLVQLIWILLYRPFYYTSFRDPAKGVPHAVSTCERAAVKIGDLFVLYDSHYPLGRASYLVIFAAFLAATVDITLANRQRSVPAAILSRLAMAIRVLEGGSDNIPGMQSSVQNLQRHLHETMCRWNLNGGMPADGSPTITNSSSLASIPTPTPGKRDSPTPPLPGRHVRQASQSASPEMNAQSTGQNLHPSHPSIHSMTSYQSQSSSHAHVGDHFPSARISPPSVDSYANSNHAHHQLPAQQEQHTYQSYPNSAVPQISFMPSAAAYRGPRSMPEQPPQQHIQQYPASSGGEQDPQYARRDSVMSAPETSHYSPVSPQRHGAEEQVGLEYHQMQPYDQGIDTWFYDETYFAYNQHAW</sequence>
<feature type="compositionally biased region" description="Low complexity" evidence="7">
    <location>
        <begin position="262"/>
        <end position="276"/>
    </location>
</feature>
<feature type="compositionally biased region" description="Polar residues" evidence="7">
    <location>
        <begin position="375"/>
        <end position="384"/>
    </location>
</feature>
<evidence type="ECO:0000256" key="5">
    <source>
        <dbReference type="ARBA" id="ARBA00023163"/>
    </source>
</evidence>
<dbReference type="EMBL" id="JBAHYK010003409">
    <property type="protein sequence ID" value="KAL0563536.1"/>
    <property type="molecule type" value="Genomic_DNA"/>
</dbReference>
<keyword evidence="4" id="KW-0238">DNA-binding</keyword>
<evidence type="ECO:0000256" key="6">
    <source>
        <dbReference type="ARBA" id="ARBA00023242"/>
    </source>
</evidence>
<evidence type="ECO:0000256" key="4">
    <source>
        <dbReference type="ARBA" id="ARBA00023125"/>
    </source>
</evidence>
<comment type="caution">
    <text evidence="8">The sequence shown here is derived from an EMBL/GenBank/DDBJ whole genome shotgun (WGS) entry which is preliminary data.</text>
</comment>
<reference evidence="8 9" key="1">
    <citation type="submission" date="2024-02" db="EMBL/GenBank/DDBJ databases">
        <title>A draft genome for the cacao thread blight pathogen Marasmius crinis-equi.</title>
        <authorList>
            <person name="Cohen S.P."/>
            <person name="Baruah I.K."/>
            <person name="Amoako-Attah I."/>
            <person name="Bukari Y."/>
            <person name="Meinhardt L.W."/>
            <person name="Bailey B.A."/>
        </authorList>
    </citation>
    <scope>NUCLEOTIDE SEQUENCE [LARGE SCALE GENOMIC DNA]</scope>
    <source>
        <strain evidence="8 9">GH-76</strain>
    </source>
</reference>
<dbReference type="Proteomes" id="UP001465976">
    <property type="component" value="Unassembled WGS sequence"/>
</dbReference>
<evidence type="ECO:0000313" key="9">
    <source>
        <dbReference type="Proteomes" id="UP001465976"/>
    </source>
</evidence>
<dbReference type="CDD" id="cd12148">
    <property type="entry name" value="fungal_TF_MHR"/>
    <property type="match status" value="1"/>
</dbReference>
<feature type="region of interest" description="Disordered" evidence="7">
    <location>
        <begin position="335"/>
        <end position="389"/>
    </location>
</feature>
<evidence type="ECO:0000256" key="2">
    <source>
        <dbReference type="ARBA" id="ARBA00022833"/>
    </source>
</evidence>
<feature type="region of interest" description="Disordered" evidence="7">
    <location>
        <begin position="197"/>
        <end position="315"/>
    </location>
</feature>
<feature type="compositionally biased region" description="Polar residues" evidence="7">
    <location>
        <begin position="238"/>
        <end position="257"/>
    </location>
</feature>
<keyword evidence="2" id="KW-0862">Zinc</keyword>
<feature type="compositionally biased region" description="Polar residues" evidence="7">
    <location>
        <begin position="205"/>
        <end position="217"/>
    </location>
</feature>
<protein>
    <submittedName>
        <fullName evidence="8">Uncharacterized protein</fullName>
    </submittedName>
</protein>
<evidence type="ECO:0000256" key="3">
    <source>
        <dbReference type="ARBA" id="ARBA00023015"/>
    </source>
</evidence>
<keyword evidence="1" id="KW-0479">Metal-binding</keyword>
<feature type="non-terminal residue" evidence="8">
    <location>
        <position position="1"/>
    </location>
</feature>
<evidence type="ECO:0000256" key="1">
    <source>
        <dbReference type="ARBA" id="ARBA00022723"/>
    </source>
</evidence>
<keyword evidence="6" id="KW-0539">Nucleus</keyword>
<evidence type="ECO:0000313" key="8">
    <source>
        <dbReference type="EMBL" id="KAL0563536.1"/>
    </source>
</evidence>
<keyword evidence="5" id="KW-0804">Transcription</keyword>
<dbReference type="InterPro" id="IPR051615">
    <property type="entry name" value="Transcr_Regulatory_Elem"/>
</dbReference>
<accession>A0ABR3EKZ6</accession>
<feature type="compositionally biased region" description="Polar residues" evidence="7">
    <location>
        <begin position="346"/>
        <end position="359"/>
    </location>
</feature>
<name>A0ABR3EKZ6_9AGAR</name>
<evidence type="ECO:0000256" key="7">
    <source>
        <dbReference type="SAM" id="MobiDB-lite"/>
    </source>
</evidence>